<dbReference type="NCBIfam" id="TIGR00293">
    <property type="entry name" value="prefoldin subunit alpha"/>
    <property type="match status" value="1"/>
</dbReference>
<dbReference type="Proteomes" id="UP001314170">
    <property type="component" value="Unassembled WGS sequence"/>
</dbReference>
<sequence>MASSKGGGVATSPAAAAVRASDMEKMSIEQLKAIKEQTDLEVNLLQDSLNNIKTATGRLENAASSLHDLSFRPQGKKMLVPLTASLYVPGTLDDADKVLVDIGTGYFVEKTMNEGRDYCERKINLLKSNFDQLIELATKKKTVADEAGAILQAKLRQLAPTT</sequence>
<dbReference type="EMBL" id="CAWUPB010001108">
    <property type="protein sequence ID" value="CAK7337873.1"/>
    <property type="molecule type" value="Genomic_DNA"/>
</dbReference>
<reference evidence="2 3" key="1">
    <citation type="submission" date="2024-01" db="EMBL/GenBank/DDBJ databases">
        <authorList>
            <person name="Waweru B."/>
        </authorList>
    </citation>
    <scope>NUCLEOTIDE SEQUENCE [LARGE SCALE GENOMIC DNA]</scope>
</reference>
<dbReference type="PANTHER" id="PTHR12674:SF2">
    <property type="entry name" value="PREFOLDIN SUBUNIT 5"/>
    <property type="match status" value="1"/>
</dbReference>
<dbReference type="InterPro" id="IPR011599">
    <property type="entry name" value="PFD_alpha_archaea"/>
</dbReference>
<dbReference type="SUPFAM" id="SSF46579">
    <property type="entry name" value="Prefoldin"/>
    <property type="match status" value="1"/>
</dbReference>
<name>A0AAV1RR20_9ROSI</name>
<proteinExistence type="inferred from homology"/>
<protein>
    <recommendedName>
        <fullName evidence="4">Prefoldin subunit 5</fullName>
    </recommendedName>
</protein>
<gene>
    <name evidence="2" type="ORF">DCAF_LOCUS12912</name>
</gene>
<evidence type="ECO:0000313" key="3">
    <source>
        <dbReference type="Proteomes" id="UP001314170"/>
    </source>
</evidence>
<dbReference type="GO" id="GO:1990113">
    <property type="term" value="P:RNA polymerase I assembly"/>
    <property type="evidence" value="ECO:0007669"/>
    <property type="project" value="TreeGrafter"/>
</dbReference>
<evidence type="ECO:0000313" key="2">
    <source>
        <dbReference type="EMBL" id="CAK7337873.1"/>
    </source>
</evidence>
<organism evidence="2 3">
    <name type="scientific">Dovyalis caffra</name>
    <dbReference type="NCBI Taxonomy" id="77055"/>
    <lineage>
        <taxon>Eukaryota</taxon>
        <taxon>Viridiplantae</taxon>
        <taxon>Streptophyta</taxon>
        <taxon>Embryophyta</taxon>
        <taxon>Tracheophyta</taxon>
        <taxon>Spermatophyta</taxon>
        <taxon>Magnoliopsida</taxon>
        <taxon>eudicotyledons</taxon>
        <taxon>Gunneridae</taxon>
        <taxon>Pentapetalae</taxon>
        <taxon>rosids</taxon>
        <taxon>fabids</taxon>
        <taxon>Malpighiales</taxon>
        <taxon>Salicaceae</taxon>
        <taxon>Flacourtieae</taxon>
        <taxon>Dovyalis</taxon>
    </lineage>
</organism>
<dbReference type="Gene3D" id="1.10.287.370">
    <property type="match status" value="1"/>
</dbReference>
<comment type="similarity">
    <text evidence="1">Belongs to the prefoldin subunit alpha family.</text>
</comment>
<dbReference type="PANTHER" id="PTHR12674">
    <property type="entry name" value="PREFOLDIN SUBUNIT 5"/>
    <property type="match status" value="1"/>
</dbReference>
<evidence type="ECO:0008006" key="4">
    <source>
        <dbReference type="Google" id="ProtNLM"/>
    </source>
</evidence>
<dbReference type="GO" id="GO:1990115">
    <property type="term" value="P:RNA polymerase III assembly"/>
    <property type="evidence" value="ECO:0007669"/>
    <property type="project" value="TreeGrafter"/>
</dbReference>
<dbReference type="GO" id="GO:0051082">
    <property type="term" value="F:unfolded protein binding"/>
    <property type="evidence" value="ECO:0007669"/>
    <property type="project" value="InterPro"/>
</dbReference>
<dbReference type="AlphaFoldDB" id="A0AAV1RR20"/>
<keyword evidence="3" id="KW-1185">Reference proteome</keyword>
<dbReference type="GO" id="GO:1990114">
    <property type="term" value="P:RNA polymerase II core complex assembly"/>
    <property type="evidence" value="ECO:0007669"/>
    <property type="project" value="TreeGrafter"/>
</dbReference>
<dbReference type="InterPro" id="IPR009053">
    <property type="entry name" value="Prefoldin"/>
</dbReference>
<dbReference type="Pfam" id="PF02996">
    <property type="entry name" value="Prefoldin"/>
    <property type="match status" value="1"/>
</dbReference>
<dbReference type="GO" id="GO:0005737">
    <property type="term" value="C:cytoplasm"/>
    <property type="evidence" value="ECO:0007669"/>
    <property type="project" value="TreeGrafter"/>
</dbReference>
<dbReference type="InterPro" id="IPR004127">
    <property type="entry name" value="Prefoldin_subunit_alpha"/>
</dbReference>
<dbReference type="FunFam" id="1.10.287.370:FF:000012">
    <property type="entry name" value="Probable prefoldin subunit 5"/>
    <property type="match status" value="1"/>
</dbReference>
<dbReference type="GO" id="GO:0009409">
    <property type="term" value="P:response to cold"/>
    <property type="evidence" value="ECO:0007669"/>
    <property type="project" value="UniProtKB-ARBA"/>
</dbReference>
<accession>A0AAV1RR20</accession>
<dbReference type="GO" id="GO:0016272">
    <property type="term" value="C:prefoldin complex"/>
    <property type="evidence" value="ECO:0007669"/>
    <property type="project" value="InterPro"/>
</dbReference>
<comment type="caution">
    <text evidence="2">The sequence shown here is derived from an EMBL/GenBank/DDBJ whole genome shotgun (WGS) entry which is preliminary data.</text>
</comment>
<evidence type="ECO:0000256" key="1">
    <source>
        <dbReference type="ARBA" id="ARBA00010048"/>
    </source>
</evidence>
<dbReference type="GO" id="GO:0006457">
    <property type="term" value="P:protein folding"/>
    <property type="evidence" value="ECO:0007669"/>
    <property type="project" value="InterPro"/>
</dbReference>
<dbReference type="CDD" id="cd23157">
    <property type="entry name" value="Prefoldin_5"/>
    <property type="match status" value="1"/>
</dbReference>